<name>A0A423TAM5_PENVA</name>
<reference evidence="2 3" key="1">
    <citation type="submission" date="2018-04" db="EMBL/GenBank/DDBJ databases">
        <authorList>
            <person name="Zhang X."/>
            <person name="Yuan J."/>
            <person name="Li F."/>
            <person name="Xiang J."/>
        </authorList>
    </citation>
    <scope>NUCLEOTIDE SEQUENCE [LARGE SCALE GENOMIC DNA]</scope>
    <source>
        <tissue evidence="2">Muscle</tissue>
    </source>
</reference>
<organism evidence="2 3">
    <name type="scientific">Penaeus vannamei</name>
    <name type="common">Whiteleg shrimp</name>
    <name type="synonym">Litopenaeus vannamei</name>
    <dbReference type="NCBI Taxonomy" id="6689"/>
    <lineage>
        <taxon>Eukaryota</taxon>
        <taxon>Metazoa</taxon>
        <taxon>Ecdysozoa</taxon>
        <taxon>Arthropoda</taxon>
        <taxon>Crustacea</taxon>
        <taxon>Multicrustacea</taxon>
        <taxon>Malacostraca</taxon>
        <taxon>Eumalacostraca</taxon>
        <taxon>Eucarida</taxon>
        <taxon>Decapoda</taxon>
        <taxon>Dendrobranchiata</taxon>
        <taxon>Penaeoidea</taxon>
        <taxon>Penaeidae</taxon>
        <taxon>Penaeus</taxon>
    </lineage>
</organism>
<accession>A0A423TAM5</accession>
<gene>
    <name evidence="2" type="ORF">C7M84_007996</name>
</gene>
<evidence type="ECO:0000256" key="1">
    <source>
        <dbReference type="SAM" id="MobiDB-lite"/>
    </source>
</evidence>
<reference evidence="2 3" key="2">
    <citation type="submission" date="2019-01" db="EMBL/GenBank/DDBJ databases">
        <title>The decoding of complex shrimp genome reveals the adaptation for benthos swimmer, frequently molting mechanism and breeding impact on genome.</title>
        <authorList>
            <person name="Sun Y."/>
            <person name="Gao Y."/>
            <person name="Yu Y."/>
        </authorList>
    </citation>
    <scope>NUCLEOTIDE SEQUENCE [LARGE SCALE GENOMIC DNA]</scope>
    <source>
        <tissue evidence="2">Muscle</tissue>
    </source>
</reference>
<comment type="caution">
    <text evidence="2">The sequence shown here is derived from an EMBL/GenBank/DDBJ whole genome shotgun (WGS) entry which is preliminary data.</text>
</comment>
<keyword evidence="3" id="KW-1185">Reference proteome</keyword>
<dbReference type="OrthoDB" id="6497308at2759"/>
<proteinExistence type="predicted"/>
<feature type="compositionally biased region" description="Low complexity" evidence="1">
    <location>
        <begin position="61"/>
        <end position="79"/>
    </location>
</feature>
<evidence type="ECO:0000313" key="2">
    <source>
        <dbReference type="EMBL" id="ROT73549.1"/>
    </source>
</evidence>
<protein>
    <submittedName>
        <fullName evidence="2">Uncharacterized protein</fullName>
    </submittedName>
</protein>
<feature type="region of interest" description="Disordered" evidence="1">
    <location>
        <begin position="54"/>
        <end position="126"/>
    </location>
</feature>
<dbReference type="Proteomes" id="UP000283509">
    <property type="component" value="Unassembled WGS sequence"/>
</dbReference>
<dbReference type="AlphaFoldDB" id="A0A423TAM5"/>
<sequence length="250" mass="27768">MIFLWRSGRLRNSYSLSRASSTIDATLRQLGYPAQISQSALNSLVNAGNSALHSYNTRQTNSSSHHNSLANSSSKSMSKAPPPLIPVSNGMRPDNLSSHKGVGRNGLDKQRLADTPAFRPDPTRQEPPYKVRKLVVDGKAVLCINRTAYTHQNPSDYNMVAIQDVIKDFFPAATLTECIEVFQNVLTVTVYKANWHQVNTLMEAWGSAVAPDVVPLIFVSDLNTYLSQIKYIFQRHNALGQPQAKRIRTT</sequence>
<evidence type="ECO:0000313" key="3">
    <source>
        <dbReference type="Proteomes" id="UP000283509"/>
    </source>
</evidence>
<dbReference type="EMBL" id="QCYY01002018">
    <property type="protein sequence ID" value="ROT73549.1"/>
    <property type="molecule type" value="Genomic_DNA"/>
</dbReference>